<dbReference type="PANTHER" id="PTHR11579:SF0">
    <property type="entry name" value="PROTEIN-L-ISOASPARTATE(D-ASPARTATE) O-METHYLTRANSFERASE"/>
    <property type="match status" value="1"/>
</dbReference>
<reference evidence="8 9" key="1">
    <citation type="submission" date="2016-10" db="EMBL/GenBank/DDBJ databases">
        <authorList>
            <person name="de Groot N.N."/>
        </authorList>
    </citation>
    <scope>NUCLEOTIDE SEQUENCE [LARGE SCALE GENOMIC DNA]</scope>
    <source>
        <strain evidence="8 9">Nm110</strain>
    </source>
</reference>
<dbReference type="EMBL" id="FNNH01000011">
    <property type="protein sequence ID" value="SDW43813.1"/>
    <property type="molecule type" value="Genomic_DNA"/>
</dbReference>
<comment type="function">
    <text evidence="7">Catalyzes the methyl esterification of L-isoaspartyl residues in peptides and proteins that result from spontaneous decomposition of normal L-aspartyl and L-asparaginyl residues. It plays a role in the repair and/or degradation of damaged proteins.</text>
</comment>
<dbReference type="InterPro" id="IPR000682">
    <property type="entry name" value="PCMT"/>
</dbReference>
<dbReference type="Pfam" id="PF01135">
    <property type="entry name" value="PCMT"/>
    <property type="match status" value="1"/>
</dbReference>
<keyword evidence="4 7" id="KW-0489">Methyltransferase</keyword>
<dbReference type="HAMAP" id="MF_00090">
    <property type="entry name" value="PIMT"/>
    <property type="match status" value="1"/>
</dbReference>
<keyword evidence="5 7" id="KW-0808">Transferase</keyword>
<dbReference type="AlphaFoldDB" id="A0A1H2TIN8"/>
<comment type="subcellular location">
    <subcellularLocation>
        <location evidence="1 7">Cytoplasm</location>
    </subcellularLocation>
</comment>
<sequence length="255" mass="28130">MNSSARALISSLISLRIVSILLIHSLLALTGCSGASREDSLFKDPTRQTERDRMVDEQIIPQGIKDPKILGAMRHVPRHKFVPSGYSDLAYYDIPLPIGHGQTISQPSLVALMTEALALEGARRVLEIGTGSGYQSAVLAEIVPDVFTIEIVEPLATKAAHTLAELGYRNIHTRVGDGYRGWPEEAPFDAILVTAAPDHVPQPLLDQLSVGGRLILPVGRDYQTLELHYRTAKGFERKIITLVRFVPLVRERQQE</sequence>
<dbReference type="FunFam" id="3.40.50.150:FF:000010">
    <property type="entry name" value="Protein-L-isoaspartate O-methyltransferase"/>
    <property type="match status" value="1"/>
</dbReference>
<gene>
    <name evidence="7" type="primary">pcm</name>
    <name evidence="8" type="ORF">SAMN05421882_101136</name>
</gene>
<evidence type="ECO:0000256" key="3">
    <source>
        <dbReference type="ARBA" id="ARBA00022490"/>
    </source>
</evidence>
<dbReference type="PANTHER" id="PTHR11579">
    <property type="entry name" value="PROTEIN-L-ISOASPARTATE O-METHYLTRANSFERASE"/>
    <property type="match status" value="1"/>
</dbReference>
<dbReference type="GO" id="GO:0030091">
    <property type="term" value="P:protein repair"/>
    <property type="evidence" value="ECO:0007669"/>
    <property type="project" value="UniProtKB-UniRule"/>
</dbReference>
<dbReference type="NCBIfam" id="TIGR00080">
    <property type="entry name" value="pimt"/>
    <property type="match status" value="1"/>
</dbReference>
<protein>
    <recommendedName>
        <fullName evidence="7">Protein-L-isoaspartate O-methyltransferase</fullName>
        <ecNumber evidence="7">2.1.1.77</ecNumber>
    </recommendedName>
    <alternativeName>
        <fullName evidence="7">L-isoaspartyl protein carboxyl methyltransferase</fullName>
    </alternativeName>
    <alternativeName>
        <fullName evidence="7">Protein L-isoaspartyl methyltransferase</fullName>
    </alternativeName>
    <alternativeName>
        <fullName evidence="7">Protein-beta-aspartate methyltransferase</fullName>
        <shortName evidence="7">PIMT</shortName>
    </alternativeName>
</protein>
<dbReference type="EC" id="2.1.1.77" evidence="7"/>
<name>A0A1H2TIN8_9PROT</name>
<evidence type="ECO:0000256" key="6">
    <source>
        <dbReference type="ARBA" id="ARBA00022691"/>
    </source>
</evidence>
<dbReference type="GO" id="GO:0032259">
    <property type="term" value="P:methylation"/>
    <property type="evidence" value="ECO:0007669"/>
    <property type="project" value="UniProtKB-KW"/>
</dbReference>
<organism evidence="8 9">
    <name type="scientific">Nitrosomonas communis</name>
    <dbReference type="NCBI Taxonomy" id="44574"/>
    <lineage>
        <taxon>Bacteria</taxon>
        <taxon>Pseudomonadati</taxon>
        <taxon>Pseudomonadota</taxon>
        <taxon>Betaproteobacteria</taxon>
        <taxon>Nitrosomonadales</taxon>
        <taxon>Nitrosomonadaceae</taxon>
        <taxon>Nitrosomonas</taxon>
    </lineage>
</organism>
<dbReference type="PROSITE" id="PS51257">
    <property type="entry name" value="PROKAR_LIPOPROTEIN"/>
    <property type="match status" value="1"/>
</dbReference>
<evidence type="ECO:0000256" key="2">
    <source>
        <dbReference type="ARBA" id="ARBA00005369"/>
    </source>
</evidence>
<evidence type="ECO:0000256" key="1">
    <source>
        <dbReference type="ARBA" id="ARBA00004496"/>
    </source>
</evidence>
<comment type="similarity">
    <text evidence="2 7">Belongs to the methyltransferase superfamily. L-isoaspartyl/D-aspartyl protein methyltransferase family.</text>
</comment>
<dbReference type="GO" id="GO:0004719">
    <property type="term" value="F:protein-L-isoaspartate (D-aspartate) O-methyltransferase activity"/>
    <property type="evidence" value="ECO:0007669"/>
    <property type="project" value="UniProtKB-UniRule"/>
</dbReference>
<feature type="active site" evidence="7">
    <location>
        <position position="105"/>
    </location>
</feature>
<dbReference type="PROSITE" id="PS01279">
    <property type="entry name" value="PCMT"/>
    <property type="match status" value="1"/>
</dbReference>
<keyword evidence="6 7" id="KW-0949">S-adenosyl-L-methionine</keyword>
<evidence type="ECO:0000313" key="8">
    <source>
        <dbReference type="EMBL" id="SDW43813.1"/>
    </source>
</evidence>
<dbReference type="NCBIfam" id="NF001453">
    <property type="entry name" value="PRK00312.1"/>
    <property type="match status" value="1"/>
</dbReference>
<evidence type="ECO:0000256" key="5">
    <source>
        <dbReference type="ARBA" id="ARBA00022679"/>
    </source>
</evidence>
<dbReference type="Gene3D" id="3.40.50.150">
    <property type="entry name" value="Vaccinia Virus protein VP39"/>
    <property type="match status" value="1"/>
</dbReference>
<keyword evidence="3 7" id="KW-0963">Cytoplasm</keyword>
<dbReference type="CDD" id="cd02440">
    <property type="entry name" value="AdoMet_MTases"/>
    <property type="match status" value="1"/>
</dbReference>
<proteinExistence type="inferred from homology"/>
<accession>A0A1H2TIN8</accession>
<dbReference type="InterPro" id="IPR029063">
    <property type="entry name" value="SAM-dependent_MTases_sf"/>
</dbReference>
<dbReference type="GO" id="GO:0005737">
    <property type="term" value="C:cytoplasm"/>
    <property type="evidence" value="ECO:0007669"/>
    <property type="project" value="UniProtKB-SubCell"/>
</dbReference>
<comment type="catalytic activity">
    <reaction evidence="7">
        <text>[protein]-L-isoaspartate + S-adenosyl-L-methionine = [protein]-L-isoaspartate alpha-methyl ester + S-adenosyl-L-homocysteine</text>
        <dbReference type="Rhea" id="RHEA:12705"/>
        <dbReference type="Rhea" id="RHEA-COMP:12143"/>
        <dbReference type="Rhea" id="RHEA-COMP:12144"/>
        <dbReference type="ChEBI" id="CHEBI:57856"/>
        <dbReference type="ChEBI" id="CHEBI:59789"/>
        <dbReference type="ChEBI" id="CHEBI:90596"/>
        <dbReference type="ChEBI" id="CHEBI:90598"/>
        <dbReference type="EC" id="2.1.1.77"/>
    </reaction>
</comment>
<dbReference type="Proteomes" id="UP000183454">
    <property type="component" value="Unassembled WGS sequence"/>
</dbReference>
<evidence type="ECO:0000256" key="7">
    <source>
        <dbReference type="HAMAP-Rule" id="MF_00090"/>
    </source>
</evidence>
<dbReference type="SUPFAM" id="SSF53335">
    <property type="entry name" value="S-adenosyl-L-methionine-dependent methyltransferases"/>
    <property type="match status" value="1"/>
</dbReference>
<evidence type="ECO:0000256" key="4">
    <source>
        <dbReference type="ARBA" id="ARBA00022603"/>
    </source>
</evidence>
<evidence type="ECO:0000313" key="9">
    <source>
        <dbReference type="Proteomes" id="UP000183454"/>
    </source>
</evidence>
<dbReference type="RefSeq" id="WP_083340178.1">
    <property type="nucleotide sequence ID" value="NZ_FNNH01000011.1"/>
</dbReference>